<gene>
    <name evidence="2" type="ORF">VKT23_006380</name>
</gene>
<sequence length="345" mass="39539">MSILALSALEYIGPASPHSEESASPHFEQPASEGTPSPPPSPPRFGRPFQPPFEPHPNQDSGIKMEPVSDTFHADSGGDITFRSSDGVLFYIKQKYLEAHAEGFPLAEHTAPQADTVTPEQVPLAEDSTVLELLFQFVYPRMPPDLDDLEFPALMGLAEAAEKYFVHHARKFCLMRIRYFIPEHPREILTFAAEHSHDDLLYEIAPKLVFHPLYEMLYLLPSSLQVPWSMYHDQCTQKLFHLAVDHFEKSSSLECKSNNPSHNSHWRDRISEWKLEISYDISVLADLDELLFNHNVIDPNFETSPCCTAYLKWRDQLKNIFVAQMRSLESFRKMHRMKMTGRVLA</sequence>
<evidence type="ECO:0000313" key="3">
    <source>
        <dbReference type="Proteomes" id="UP001498398"/>
    </source>
</evidence>
<name>A0ABR1JNF6_9AGAR</name>
<dbReference type="Proteomes" id="UP001498398">
    <property type="component" value="Unassembled WGS sequence"/>
</dbReference>
<reference evidence="2 3" key="1">
    <citation type="submission" date="2024-01" db="EMBL/GenBank/DDBJ databases">
        <title>A draft genome for the cacao thread blight pathogen Marasmiellus scandens.</title>
        <authorList>
            <person name="Baruah I.K."/>
            <person name="Leung J."/>
            <person name="Bukari Y."/>
            <person name="Amoako-Attah I."/>
            <person name="Meinhardt L.W."/>
            <person name="Bailey B.A."/>
            <person name="Cohen S.P."/>
        </authorList>
    </citation>
    <scope>NUCLEOTIDE SEQUENCE [LARGE SCALE GENOMIC DNA]</scope>
    <source>
        <strain evidence="2 3">GH-19</strain>
    </source>
</reference>
<evidence type="ECO:0000313" key="2">
    <source>
        <dbReference type="EMBL" id="KAK7464214.1"/>
    </source>
</evidence>
<proteinExistence type="predicted"/>
<protein>
    <recommendedName>
        <fullName evidence="4">BTB domain-containing protein</fullName>
    </recommendedName>
</protein>
<accession>A0ABR1JNF6</accession>
<keyword evidence="3" id="KW-1185">Reference proteome</keyword>
<feature type="compositionally biased region" description="Low complexity" evidence="1">
    <location>
        <begin position="24"/>
        <end position="35"/>
    </location>
</feature>
<organism evidence="2 3">
    <name type="scientific">Marasmiellus scandens</name>
    <dbReference type="NCBI Taxonomy" id="2682957"/>
    <lineage>
        <taxon>Eukaryota</taxon>
        <taxon>Fungi</taxon>
        <taxon>Dikarya</taxon>
        <taxon>Basidiomycota</taxon>
        <taxon>Agaricomycotina</taxon>
        <taxon>Agaricomycetes</taxon>
        <taxon>Agaricomycetidae</taxon>
        <taxon>Agaricales</taxon>
        <taxon>Marasmiineae</taxon>
        <taxon>Omphalotaceae</taxon>
        <taxon>Marasmiellus</taxon>
    </lineage>
</organism>
<feature type="compositionally biased region" description="Pro residues" evidence="1">
    <location>
        <begin position="36"/>
        <end position="55"/>
    </location>
</feature>
<evidence type="ECO:0008006" key="4">
    <source>
        <dbReference type="Google" id="ProtNLM"/>
    </source>
</evidence>
<comment type="caution">
    <text evidence="2">The sequence shown here is derived from an EMBL/GenBank/DDBJ whole genome shotgun (WGS) entry which is preliminary data.</text>
</comment>
<feature type="region of interest" description="Disordered" evidence="1">
    <location>
        <begin position="15"/>
        <end position="70"/>
    </location>
</feature>
<evidence type="ECO:0000256" key="1">
    <source>
        <dbReference type="SAM" id="MobiDB-lite"/>
    </source>
</evidence>
<dbReference type="EMBL" id="JBANRG010000008">
    <property type="protein sequence ID" value="KAK7464214.1"/>
    <property type="molecule type" value="Genomic_DNA"/>
</dbReference>